<dbReference type="Gene3D" id="3.20.20.30">
    <property type="entry name" value="Luciferase-like domain"/>
    <property type="match status" value="1"/>
</dbReference>
<keyword evidence="4" id="KW-1185">Reference proteome</keyword>
<dbReference type="NCBIfam" id="TIGR03558">
    <property type="entry name" value="oxido_grp_1"/>
    <property type="match status" value="1"/>
</dbReference>
<protein>
    <submittedName>
        <fullName evidence="3">N5,N10-methylene tetrahydromethanopterin reductase</fullName>
    </submittedName>
</protein>
<gene>
    <name evidence="3" type="ORF">Nans01_22580</name>
</gene>
<dbReference type="PANTHER" id="PTHR30137">
    <property type="entry name" value="LUCIFERASE-LIKE MONOOXYGENASE"/>
    <property type="match status" value="1"/>
</dbReference>
<dbReference type="PANTHER" id="PTHR30137:SF6">
    <property type="entry name" value="LUCIFERASE-LIKE MONOOXYGENASE"/>
    <property type="match status" value="1"/>
</dbReference>
<comment type="similarity">
    <text evidence="1">To bacterial alkanal monooxygenase alpha and beta chains.</text>
</comment>
<dbReference type="Pfam" id="PF00296">
    <property type="entry name" value="Bac_luciferase"/>
    <property type="match status" value="1"/>
</dbReference>
<accession>A0A9W6P6D5</accession>
<reference evidence="3" key="1">
    <citation type="submission" date="2023-02" db="EMBL/GenBank/DDBJ databases">
        <title>Nocardiopsis ansamitocini NBRC 112285.</title>
        <authorList>
            <person name="Ichikawa N."/>
            <person name="Sato H."/>
            <person name="Tonouchi N."/>
        </authorList>
    </citation>
    <scope>NUCLEOTIDE SEQUENCE</scope>
    <source>
        <strain evidence="3">NBRC 112285</strain>
    </source>
</reference>
<dbReference type="AlphaFoldDB" id="A0A9W6P6D5"/>
<comment type="caution">
    <text evidence="3">The sequence shown here is derived from an EMBL/GenBank/DDBJ whole genome shotgun (WGS) entry which is preliminary data.</text>
</comment>
<feature type="domain" description="Luciferase-like" evidence="2">
    <location>
        <begin position="15"/>
        <end position="302"/>
    </location>
</feature>
<evidence type="ECO:0000313" key="3">
    <source>
        <dbReference type="EMBL" id="GLU47907.1"/>
    </source>
</evidence>
<dbReference type="RefSeq" id="WP_285759211.1">
    <property type="nucleotide sequence ID" value="NZ_BSQG01000003.1"/>
</dbReference>
<dbReference type="SUPFAM" id="SSF51679">
    <property type="entry name" value="Bacterial luciferase-like"/>
    <property type="match status" value="1"/>
</dbReference>
<dbReference type="GO" id="GO:0005829">
    <property type="term" value="C:cytosol"/>
    <property type="evidence" value="ECO:0007669"/>
    <property type="project" value="TreeGrafter"/>
</dbReference>
<organism evidence="3 4">
    <name type="scientific">Nocardiopsis ansamitocini</name>
    <dbReference type="NCBI Taxonomy" id="1670832"/>
    <lineage>
        <taxon>Bacteria</taxon>
        <taxon>Bacillati</taxon>
        <taxon>Actinomycetota</taxon>
        <taxon>Actinomycetes</taxon>
        <taxon>Streptosporangiales</taxon>
        <taxon>Nocardiopsidaceae</taxon>
        <taxon>Nocardiopsis</taxon>
    </lineage>
</organism>
<evidence type="ECO:0000313" key="4">
    <source>
        <dbReference type="Proteomes" id="UP001165092"/>
    </source>
</evidence>
<evidence type="ECO:0000256" key="1">
    <source>
        <dbReference type="ARBA" id="ARBA00007789"/>
    </source>
</evidence>
<sequence length="336" mass="36104">MLKASVLDYVLSPPGVSAHEALTEAVRSAVLVEQLGYERLWFSEHHNSAGLACSAPELIIARVAAETSRLRVGAGGIMLPNHAPLKVAELFHTLEALYPGRIDLGLGRAPGTDGATAMALRGSRRAVVQVDFDSLAEELFGFLDNSFPLGHPLADIVASPAVPAPPQVWMLGSSDYGATYAAAHGLPFSFAQQINPDAAVAMLRRYRDTFRPSERAATPYSSFSVVAFASDDDEESEDFAAYWALTMTKLRSNVRTPTSLDEARAFRTGERYASIRAAMADRLFTGTPDEVGARVRAVAEQARADEVVLAVPMPDPLLRHKALRLLATEFALPAGG</sequence>
<name>A0A9W6P6D5_9ACTN</name>
<dbReference type="InterPro" id="IPR050766">
    <property type="entry name" value="Bact_Lucif_Oxidored"/>
</dbReference>
<dbReference type="InterPro" id="IPR036661">
    <property type="entry name" value="Luciferase-like_sf"/>
</dbReference>
<proteinExistence type="predicted"/>
<dbReference type="InterPro" id="IPR011251">
    <property type="entry name" value="Luciferase-like_dom"/>
</dbReference>
<dbReference type="EMBL" id="BSQG01000003">
    <property type="protein sequence ID" value="GLU47907.1"/>
    <property type="molecule type" value="Genomic_DNA"/>
</dbReference>
<dbReference type="Proteomes" id="UP001165092">
    <property type="component" value="Unassembled WGS sequence"/>
</dbReference>
<dbReference type="InterPro" id="IPR019949">
    <property type="entry name" value="CmoO-like"/>
</dbReference>
<dbReference type="GO" id="GO:0016705">
    <property type="term" value="F:oxidoreductase activity, acting on paired donors, with incorporation or reduction of molecular oxygen"/>
    <property type="evidence" value="ECO:0007669"/>
    <property type="project" value="InterPro"/>
</dbReference>
<evidence type="ECO:0000259" key="2">
    <source>
        <dbReference type="Pfam" id="PF00296"/>
    </source>
</evidence>